<evidence type="ECO:0000256" key="3">
    <source>
        <dbReference type="ARBA" id="ARBA00022701"/>
    </source>
</evidence>
<feature type="non-terminal residue" evidence="7">
    <location>
        <position position="498"/>
    </location>
</feature>
<evidence type="ECO:0000313" key="7">
    <source>
        <dbReference type="EMBL" id="KOB70040.1"/>
    </source>
</evidence>
<proteinExistence type="inferred from homology"/>
<dbReference type="InterPro" id="IPR007259">
    <property type="entry name" value="GCP"/>
</dbReference>
<feature type="domain" description="Gamma tubulin complex component protein N-terminal" evidence="6">
    <location>
        <begin position="20"/>
        <end position="147"/>
    </location>
</feature>
<dbReference type="GO" id="GO:0051011">
    <property type="term" value="F:microtubule minus-end binding"/>
    <property type="evidence" value="ECO:0007669"/>
    <property type="project" value="TreeGrafter"/>
</dbReference>
<dbReference type="GO" id="GO:0000930">
    <property type="term" value="C:gamma-tubulin complex"/>
    <property type="evidence" value="ECO:0007669"/>
    <property type="project" value="TreeGrafter"/>
</dbReference>
<evidence type="ECO:0000256" key="2">
    <source>
        <dbReference type="ARBA" id="ARBA00022490"/>
    </source>
</evidence>
<name>A0A0L7L3P7_OPEBR</name>
<reference evidence="7 8" key="1">
    <citation type="journal article" date="2015" name="Genome Biol. Evol.">
        <title>The genome of winter moth (Operophtera brumata) provides a genomic perspective on sexual dimorphism and phenology.</title>
        <authorList>
            <person name="Derks M.F."/>
            <person name="Smit S."/>
            <person name="Salis L."/>
            <person name="Schijlen E."/>
            <person name="Bossers A."/>
            <person name="Mateman C."/>
            <person name="Pijl A.S."/>
            <person name="de Ridder D."/>
            <person name="Groenen M.A."/>
            <person name="Visser M.E."/>
            <person name="Megens H.J."/>
        </authorList>
    </citation>
    <scope>NUCLEOTIDE SEQUENCE [LARGE SCALE GENOMIC DNA]</scope>
    <source>
        <strain evidence="7">WM2013NL</strain>
        <tissue evidence="7">Head and thorax</tissue>
    </source>
</reference>
<gene>
    <name evidence="7" type="ORF">OBRU01_16026</name>
</gene>
<evidence type="ECO:0000256" key="1">
    <source>
        <dbReference type="ARBA" id="ARBA00004267"/>
    </source>
</evidence>
<comment type="similarity">
    <text evidence="5">Belongs to the TUBGCP family.</text>
</comment>
<dbReference type="Pfam" id="PF17681">
    <property type="entry name" value="GCP_N_terminal"/>
    <property type="match status" value="1"/>
</dbReference>
<dbReference type="GO" id="GO:0051321">
    <property type="term" value="P:meiotic cell cycle"/>
    <property type="evidence" value="ECO:0007669"/>
    <property type="project" value="TreeGrafter"/>
</dbReference>
<organism evidence="7 8">
    <name type="scientific">Operophtera brumata</name>
    <name type="common">Winter moth</name>
    <name type="synonym">Phalaena brumata</name>
    <dbReference type="NCBI Taxonomy" id="104452"/>
    <lineage>
        <taxon>Eukaryota</taxon>
        <taxon>Metazoa</taxon>
        <taxon>Ecdysozoa</taxon>
        <taxon>Arthropoda</taxon>
        <taxon>Hexapoda</taxon>
        <taxon>Insecta</taxon>
        <taxon>Pterygota</taxon>
        <taxon>Neoptera</taxon>
        <taxon>Endopterygota</taxon>
        <taxon>Lepidoptera</taxon>
        <taxon>Glossata</taxon>
        <taxon>Ditrysia</taxon>
        <taxon>Geometroidea</taxon>
        <taxon>Geometridae</taxon>
        <taxon>Larentiinae</taxon>
        <taxon>Operophtera</taxon>
    </lineage>
</organism>
<dbReference type="AlphaFoldDB" id="A0A0L7L3P7"/>
<evidence type="ECO:0000256" key="4">
    <source>
        <dbReference type="ARBA" id="ARBA00023212"/>
    </source>
</evidence>
<dbReference type="GO" id="GO:0007020">
    <property type="term" value="P:microtubule nucleation"/>
    <property type="evidence" value="ECO:0007669"/>
    <property type="project" value="InterPro"/>
</dbReference>
<evidence type="ECO:0000256" key="5">
    <source>
        <dbReference type="RuleBase" id="RU363050"/>
    </source>
</evidence>
<comment type="subcellular location">
    <subcellularLocation>
        <location evidence="1 5">Cytoplasm</location>
        <location evidence="1 5">Cytoskeleton</location>
        <location evidence="1 5">Microtubule organizing center</location>
    </subcellularLocation>
</comment>
<dbReference type="PANTHER" id="PTHR19302:SF27">
    <property type="entry name" value="GAMMA-TUBULIN COMPLEX COMPONENT 4"/>
    <property type="match status" value="1"/>
</dbReference>
<protein>
    <recommendedName>
        <fullName evidence="5">Gamma-tubulin complex component</fullName>
    </recommendedName>
</protein>
<dbReference type="PANTHER" id="PTHR19302">
    <property type="entry name" value="GAMMA TUBULIN COMPLEX PROTEIN"/>
    <property type="match status" value="1"/>
</dbReference>
<dbReference type="GO" id="GO:0000922">
    <property type="term" value="C:spindle pole"/>
    <property type="evidence" value="ECO:0007669"/>
    <property type="project" value="InterPro"/>
</dbReference>
<accession>A0A0L7L3P7</accession>
<dbReference type="GO" id="GO:0051225">
    <property type="term" value="P:spindle assembly"/>
    <property type="evidence" value="ECO:0007669"/>
    <property type="project" value="TreeGrafter"/>
</dbReference>
<dbReference type="InterPro" id="IPR041470">
    <property type="entry name" value="GCP_N"/>
</dbReference>
<keyword evidence="4 5" id="KW-0206">Cytoskeleton</keyword>
<sequence>MIHDALLILWDCSQPSGKTDKINIITYANEGDNEIFGRICDIAKSHHRINNFVEATGFRARHIHSALSEGITEVLQSYKNTLVEVESLVIGNHNYTISFIYSYVEKYNGIFTTLNRVITTIKERRLTGCQVLSLLHQYILNGNERLCTWLLYGELRDPYQEFFIFRNAKEETSDTFLSSPTSGFTVNRAMMPLKKCGLDSRRFTIWEEKEAVFHERLQQLKNPEVFEVCGLRNVVLDIKECVTKTMYLHEAVFHERLQQLKNPEVFEVCILRNVVLDIKECVTKTMYLHEAVFHERLQQLKNPEVFKVCGLRNVVLDIKECVTKRLQQLKIPEVFEVCGLRNVVLDIKECVTKTMYLHEAVFHERLQQLKNPEVFEVCGLRNVVLDIKECVTKKFSFELPYVKPNISLNSANSSVDDNGSADGSRYLLSGRAESVLLDCHFGKTFSHKADSNSYFKLKMAHATFLADVLSQSFLTVTSMAHATFLADVLSQSFLTVTS</sequence>
<evidence type="ECO:0000259" key="6">
    <source>
        <dbReference type="Pfam" id="PF17681"/>
    </source>
</evidence>
<dbReference type="STRING" id="104452.A0A0L7L3P7"/>
<dbReference type="GO" id="GO:0000278">
    <property type="term" value="P:mitotic cell cycle"/>
    <property type="evidence" value="ECO:0007669"/>
    <property type="project" value="TreeGrafter"/>
</dbReference>
<dbReference type="GO" id="GO:0043015">
    <property type="term" value="F:gamma-tubulin binding"/>
    <property type="evidence" value="ECO:0007669"/>
    <property type="project" value="InterPro"/>
</dbReference>
<dbReference type="GO" id="GO:0031122">
    <property type="term" value="P:cytoplasmic microtubule organization"/>
    <property type="evidence" value="ECO:0007669"/>
    <property type="project" value="TreeGrafter"/>
</dbReference>
<comment type="caution">
    <text evidence="7">The sequence shown here is derived from an EMBL/GenBank/DDBJ whole genome shotgun (WGS) entry which is preliminary data.</text>
</comment>
<dbReference type="Proteomes" id="UP000037510">
    <property type="component" value="Unassembled WGS sequence"/>
</dbReference>
<dbReference type="EMBL" id="JTDY01003160">
    <property type="protein sequence ID" value="KOB70040.1"/>
    <property type="molecule type" value="Genomic_DNA"/>
</dbReference>
<dbReference type="GO" id="GO:0005874">
    <property type="term" value="C:microtubule"/>
    <property type="evidence" value="ECO:0007669"/>
    <property type="project" value="UniProtKB-KW"/>
</dbReference>
<keyword evidence="2 5" id="KW-0963">Cytoplasm</keyword>
<evidence type="ECO:0000313" key="8">
    <source>
        <dbReference type="Proteomes" id="UP000037510"/>
    </source>
</evidence>
<keyword evidence="8" id="KW-1185">Reference proteome</keyword>
<keyword evidence="3 5" id="KW-0493">Microtubule</keyword>